<accession>A0AA96L383</accession>
<dbReference type="EMBL" id="CP134853">
    <property type="protein sequence ID" value="WNL28575.1"/>
    <property type="molecule type" value="Genomic_DNA"/>
</dbReference>
<feature type="region of interest" description="Disordered" evidence="1">
    <location>
        <begin position="85"/>
        <end position="176"/>
    </location>
</feature>
<evidence type="ECO:0000313" key="2">
    <source>
        <dbReference type="EMBL" id="WNL28575.1"/>
    </source>
</evidence>
<name>A0AA96L383_9BACT</name>
<dbReference type="EMBL" id="CP135131">
    <property type="protein sequence ID" value="WNP40929.1"/>
    <property type="molecule type" value="Genomic_DNA"/>
</dbReference>
<organism evidence="4">
    <name type="scientific">Arcobacter sp. AZ-2023</name>
    <dbReference type="NCBI Taxonomy" id="3074453"/>
    <lineage>
        <taxon>Bacteria</taxon>
        <taxon>Pseudomonadati</taxon>
        <taxon>Campylobacterota</taxon>
        <taxon>Epsilonproteobacteria</taxon>
        <taxon>Campylobacterales</taxon>
        <taxon>Arcobacteraceae</taxon>
        <taxon>Arcobacter</taxon>
    </lineage>
</organism>
<feature type="compositionally biased region" description="Basic and acidic residues" evidence="1">
    <location>
        <begin position="139"/>
        <end position="175"/>
    </location>
</feature>
<evidence type="ECO:0008006" key="6">
    <source>
        <dbReference type="Google" id="ProtNLM"/>
    </source>
</evidence>
<evidence type="ECO:0000256" key="1">
    <source>
        <dbReference type="SAM" id="MobiDB-lite"/>
    </source>
</evidence>
<dbReference type="AlphaFoldDB" id="A0AA96L383"/>
<dbReference type="EMBL" id="CP134855">
    <property type="protein sequence ID" value="WNL32687.1"/>
    <property type="molecule type" value="Genomic_DNA"/>
</dbReference>
<dbReference type="Gene3D" id="1.10.10.10">
    <property type="entry name" value="Winged helix-like DNA-binding domain superfamily/Winged helix DNA-binding domain"/>
    <property type="match status" value="1"/>
</dbReference>
<gene>
    <name evidence="4" type="ORF">RJG58_03855</name>
    <name evidence="5" type="ORF">RMP69_03855</name>
    <name evidence="2" type="ORF">RMQ65_04240</name>
    <name evidence="3" type="ORF">RMQ67_03855</name>
</gene>
<reference evidence="4" key="1">
    <citation type="submission" date="2023-09" db="EMBL/GenBank/DDBJ databases">
        <title>Arcobacter tbilisiensis sp. nov. isolated from chicken meat in Tbilisi, Georgia.</title>
        <authorList>
            <person name="Matthias R."/>
            <person name="Zautner A.E."/>
        </authorList>
    </citation>
    <scope>NUCLEOTIDE SEQUENCE</scope>
    <source>
        <strain evidence="4">LEO 101</strain>
        <strain evidence="2">LEO 49</strain>
        <strain evidence="5">LEO 50</strain>
        <strain evidence="3">LEO 53</strain>
    </source>
</reference>
<feature type="compositionally biased region" description="Low complexity" evidence="1">
    <location>
        <begin position="89"/>
        <end position="131"/>
    </location>
</feature>
<evidence type="ECO:0000313" key="5">
    <source>
        <dbReference type="EMBL" id="WNP40929.1"/>
    </source>
</evidence>
<evidence type="ECO:0000313" key="3">
    <source>
        <dbReference type="EMBL" id="WNL32687.1"/>
    </source>
</evidence>
<protein>
    <recommendedName>
        <fullName evidence="6">Helix-turn-helix domain-containing protein</fullName>
    </recommendedName>
</protein>
<sequence>MSNSIKKIEFPFTAIPNQFLRDNNISFKAKGLFTYMYSMKNGWNFTIKSISKQQKQGELSIKNALDELKKHGYIKYKKYSNGKGEYYLNPMPNQENPNQENPNQENPNQENPNQENPNQENPNQENPNQENPNEENPNEDFKHDKEEQSSKEQSSKEQSSKEQSSKEQSSKEENKTFIYIPKNINIVNEGELFSELNEKMLNFQMQKDKKIAKLEEFNQANQKNRIIEE</sequence>
<proteinExistence type="predicted"/>
<dbReference type="EMBL" id="CP135130">
    <property type="protein sequence ID" value="WNP38837.1"/>
    <property type="molecule type" value="Genomic_DNA"/>
</dbReference>
<evidence type="ECO:0000313" key="4">
    <source>
        <dbReference type="EMBL" id="WNP38837.1"/>
    </source>
</evidence>
<dbReference type="InterPro" id="IPR036388">
    <property type="entry name" value="WH-like_DNA-bd_sf"/>
</dbReference>